<accession>A0A5C7HJK0</accession>
<evidence type="ECO:0000313" key="4">
    <source>
        <dbReference type="Proteomes" id="UP000323000"/>
    </source>
</evidence>
<feature type="region of interest" description="Disordered" evidence="1">
    <location>
        <begin position="457"/>
        <end position="521"/>
    </location>
</feature>
<dbReference type="OrthoDB" id="1412061at2759"/>
<dbReference type="Proteomes" id="UP000323000">
    <property type="component" value="Chromosome 8"/>
</dbReference>
<dbReference type="InterPro" id="IPR004332">
    <property type="entry name" value="Transposase_MuDR"/>
</dbReference>
<dbReference type="PANTHER" id="PTHR31973">
    <property type="entry name" value="POLYPROTEIN, PUTATIVE-RELATED"/>
    <property type="match status" value="1"/>
</dbReference>
<dbReference type="PANTHER" id="PTHR31973:SF187">
    <property type="entry name" value="MUTATOR TRANSPOSASE MUDRA PROTEIN"/>
    <property type="match status" value="1"/>
</dbReference>
<name>A0A5C7HJK0_9ROSI</name>
<gene>
    <name evidence="3" type="ORF">EZV62_018258</name>
</gene>
<evidence type="ECO:0000313" key="3">
    <source>
        <dbReference type="EMBL" id="TXG56945.1"/>
    </source>
</evidence>
<evidence type="ECO:0000256" key="1">
    <source>
        <dbReference type="SAM" id="MobiDB-lite"/>
    </source>
</evidence>
<feature type="compositionally biased region" description="Basic residues" evidence="1">
    <location>
        <begin position="461"/>
        <end position="470"/>
    </location>
</feature>
<dbReference type="AlphaFoldDB" id="A0A5C7HJK0"/>
<evidence type="ECO:0000259" key="2">
    <source>
        <dbReference type="Pfam" id="PF03108"/>
    </source>
</evidence>
<proteinExistence type="predicted"/>
<sequence>MLYVILFTVSIGLDLFKIYVTINTKVVKLGSCDADHINMIILLHTLSEKTNYEHKQSAIMFEIEKMSYIPVTLDLEASSSTPHKFMGDNPTIDFSCDKAGEVGLGDESCDDGSIDVGEVPAMRSLVVLYEVPEDADSCDEVSSAKLARVMKSNPFKQLGFNFNKVKNDKTRQTWACMAKGCPWRLHASNVGDETTMQVKTYKNEHTCVISHLLRDQFNVIVDTQRMYKAKKMALEVLLKDHEACLKHLRAYAIMRKGFLEGCRPFLGLDGCHLKGPYEGILLSTIALDANIDKPICFMSDRQKGVIGALIMQWPRASIRFCARHIYANFKTAYSGQKLRTLFGRASKTADRFEFKKCLEDIGEGKYEMLEVGRTYTTNLHEKTYECGQWQVSGVPCSHALVGIRHHYGVNGDEGNLAEFIDPMLSKSVYLRTYNSMIHPIPDLCVWADLETSHMDAPTVKRLPRRPRLVRKRESGEKQKAGKTGTVRKKVLKTTDDVSVSSSQGDTTSSQPSTKYFGSTSA</sequence>
<keyword evidence="4" id="KW-1185">Reference proteome</keyword>
<feature type="compositionally biased region" description="Low complexity" evidence="1">
    <location>
        <begin position="496"/>
        <end position="513"/>
    </location>
</feature>
<dbReference type="EMBL" id="VAHF01000008">
    <property type="protein sequence ID" value="TXG56945.1"/>
    <property type="molecule type" value="Genomic_DNA"/>
</dbReference>
<protein>
    <recommendedName>
        <fullName evidence="2">Transposase MuDR plant domain-containing protein</fullName>
    </recommendedName>
</protein>
<comment type="caution">
    <text evidence="3">The sequence shown here is derived from an EMBL/GenBank/DDBJ whole genome shotgun (WGS) entry which is preliminary data.</text>
</comment>
<reference evidence="4" key="1">
    <citation type="journal article" date="2019" name="Gigascience">
        <title>De novo genome assembly of the endangered Acer yangbiense, a plant species with extremely small populations endemic to Yunnan Province, China.</title>
        <authorList>
            <person name="Yang J."/>
            <person name="Wariss H.M."/>
            <person name="Tao L."/>
            <person name="Zhang R."/>
            <person name="Yun Q."/>
            <person name="Hollingsworth P."/>
            <person name="Dao Z."/>
            <person name="Luo G."/>
            <person name="Guo H."/>
            <person name="Ma Y."/>
            <person name="Sun W."/>
        </authorList>
    </citation>
    <scope>NUCLEOTIDE SEQUENCE [LARGE SCALE GENOMIC DNA]</scope>
    <source>
        <strain evidence="4">cv. Malutang</strain>
    </source>
</reference>
<dbReference type="Pfam" id="PF03108">
    <property type="entry name" value="DBD_Tnp_Mut"/>
    <property type="match status" value="1"/>
</dbReference>
<feature type="domain" description="Transposase MuDR plant" evidence="2">
    <location>
        <begin position="160"/>
        <end position="198"/>
    </location>
</feature>
<organism evidence="3 4">
    <name type="scientific">Acer yangbiense</name>
    <dbReference type="NCBI Taxonomy" id="1000413"/>
    <lineage>
        <taxon>Eukaryota</taxon>
        <taxon>Viridiplantae</taxon>
        <taxon>Streptophyta</taxon>
        <taxon>Embryophyta</taxon>
        <taxon>Tracheophyta</taxon>
        <taxon>Spermatophyta</taxon>
        <taxon>Magnoliopsida</taxon>
        <taxon>eudicotyledons</taxon>
        <taxon>Gunneridae</taxon>
        <taxon>Pentapetalae</taxon>
        <taxon>rosids</taxon>
        <taxon>malvids</taxon>
        <taxon>Sapindales</taxon>
        <taxon>Sapindaceae</taxon>
        <taxon>Hippocastanoideae</taxon>
        <taxon>Acereae</taxon>
        <taxon>Acer</taxon>
    </lineage>
</organism>